<comment type="caution">
    <text evidence="3">The sequence shown here is derived from an EMBL/GenBank/DDBJ whole genome shotgun (WGS) entry which is preliminary data.</text>
</comment>
<evidence type="ECO:0000313" key="3">
    <source>
        <dbReference type="EMBL" id="ETO18598.1"/>
    </source>
</evidence>
<dbReference type="InterPro" id="IPR001849">
    <property type="entry name" value="PH_domain"/>
</dbReference>
<protein>
    <recommendedName>
        <fullName evidence="2">PH domain-containing protein</fullName>
    </recommendedName>
</protein>
<dbReference type="OrthoDB" id="10261837at2759"/>
<organism evidence="3 4">
    <name type="scientific">Reticulomyxa filosa</name>
    <dbReference type="NCBI Taxonomy" id="46433"/>
    <lineage>
        <taxon>Eukaryota</taxon>
        <taxon>Sar</taxon>
        <taxon>Rhizaria</taxon>
        <taxon>Retaria</taxon>
        <taxon>Foraminifera</taxon>
        <taxon>Monothalamids</taxon>
        <taxon>Reticulomyxidae</taxon>
        <taxon>Reticulomyxa</taxon>
    </lineage>
</organism>
<dbReference type="EMBL" id="ASPP01014697">
    <property type="protein sequence ID" value="ETO18598.1"/>
    <property type="molecule type" value="Genomic_DNA"/>
</dbReference>
<evidence type="ECO:0000313" key="4">
    <source>
        <dbReference type="Proteomes" id="UP000023152"/>
    </source>
</evidence>
<proteinExistence type="predicted"/>
<dbReference type="Gene3D" id="2.30.29.30">
    <property type="entry name" value="Pleckstrin-homology domain (PH domain)/Phosphotyrosine-binding domain (PTB)"/>
    <property type="match status" value="3"/>
</dbReference>
<sequence>MAQEMSLQSEDTSHKPIRKGILSKKGNINKSWRKRFFVLYEGRKLAYFEKEEDFVNAKYPIREIDLSSVQSVHLIPSREEHKSTHDSQQDQAKRDMKSAVYGVVVVSIHIFFFFKKKDGEDNGNLNETIFSSWLEGSNTMLADGGTSTEEFGNGNGNETKMDMVNSPSLESVKSNGYNNNNNMNPKRQSQQRKKKYNNIDTGQTYVDKEFAFAIVTSKRTYVLCASDNSDLHNWRSVIEKAAFGGRLHQGWLTKRGARRKSWKKRWFVLFDTHELRYYDNERNMCPIGLIQLKQVLLMCPGDRDQYTF</sequence>
<feature type="domain" description="PH" evidence="2">
    <location>
        <begin position="245"/>
        <end position="308"/>
    </location>
</feature>
<keyword evidence="4" id="KW-1185">Reference proteome</keyword>
<dbReference type="PANTHER" id="PTHR14336">
    <property type="entry name" value="TANDEM PH DOMAIN CONTAINING PROTEIN"/>
    <property type="match status" value="1"/>
</dbReference>
<dbReference type="SUPFAM" id="SSF50729">
    <property type="entry name" value="PH domain-like"/>
    <property type="match status" value="2"/>
</dbReference>
<dbReference type="Pfam" id="PF00169">
    <property type="entry name" value="PH"/>
    <property type="match status" value="2"/>
</dbReference>
<feature type="region of interest" description="Disordered" evidence="1">
    <location>
        <begin position="168"/>
        <end position="197"/>
    </location>
</feature>
<dbReference type="PROSITE" id="PS50003">
    <property type="entry name" value="PH_DOMAIN"/>
    <property type="match status" value="2"/>
</dbReference>
<evidence type="ECO:0000256" key="1">
    <source>
        <dbReference type="SAM" id="MobiDB-lite"/>
    </source>
</evidence>
<name>X6MY86_RETFI</name>
<evidence type="ECO:0000259" key="2">
    <source>
        <dbReference type="PROSITE" id="PS50003"/>
    </source>
</evidence>
<feature type="domain" description="PH" evidence="2">
    <location>
        <begin position="15"/>
        <end position="243"/>
    </location>
</feature>
<gene>
    <name evidence="3" type="ORF">RFI_18668</name>
</gene>
<dbReference type="InterPro" id="IPR051707">
    <property type="entry name" value="PI-Interact_SigTrans_Reg"/>
</dbReference>
<accession>X6MY86</accession>
<dbReference type="InterPro" id="IPR011993">
    <property type="entry name" value="PH-like_dom_sf"/>
</dbReference>
<dbReference type="Proteomes" id="UP000023152">
    <property type="component" value="Unassembled WGS sequence"/>
</dbReference>
<feature type="compositionally biased region" description="Low complexity" evidence="1">
    <location>
        <begin position="175"/>
        <end position="184"/>
    </location>
</feature>
<reference evidence="3 4" key="1">
    <citation type="journal article" date="2013" name="Curr. Biol.">
        <title>The Genome of the Foraminiferan Reticulomyxa filosa.</title>
        <authorList>
            <person name="Glockner G."/>
            <person name="Hulsmann N."/>
            <person name="Schleicher M."/>
            <person name="Noegel A.A."/>
            <person name="Eichinger L."/>
            <person name="Gallinger C."/>
            <person name="Pawlowski J."/>
            <person name="Sierra R."/>
            <person name="Euteneuer U."/>
            <person name="Pillet L."/>
            <person name="Moustafa A."/>
            <person name="Platzer M."/>
            <person name="Groth M."/>
            <person name="Szafranski K."/>
            <person name="Schliwa M."/>
        </authorList>
    </citation>
    <scope>NUCLEOTIDE SEQUENCE [LARGE SCALE GENOMIC DNA]</scope>
</reference>
<dbReference type="SMART" id="SM00233">
    <property type="entry name" value="PH"/>
    <property type="match status" value="1"/>
</dbReference>
<dbReference type="AlphaFoldDB" id="X6MY86"/>